<dbReference type="Gene3D" id="2.60.120.10">
    <property type="entry name" value="Jelly Rolls"/>
    <property type="match status" value="1"/>
</dbReference>
<dbReference type="InterPro" id="IPR018490">
    <property type="entry name" value="cNMP-bd_dom_sf"/>
</dbReference>
<evidence type="ECO:0008006" key="4">
    <source>
        <dbReference type="Google" id="ProtNLM"/>
    </source>
</evidence>
<dbReference type="PROSITE" id="PS51257">
    <property type="entry name" value="PROKAR_LIPOPROTEIN"/>
    <property type="match status" value="1"/>
</dbReference>
<keyword evidence="3" id="KW-1185">Reference proteome</keyword>
<organism evidence="2 3">
    <name type="scientific">Paraburkholderia solisilvae</name>
    <dbReference type="NCBI Taxonomy" id="624376"/>
    <lineage>
        <taxon>Bacteria</taxon>
        <taxon>Pseudomonadati</taxon>
        <taxon>Pseudomonadota</taxon>
        <taxon>Betaproteobacteria</taxon>
        <taxon>Burkholderiales</taxon>
        <taxon>Burkholderiaceae</taxon>
        <taxon>Paraburkholderia</taxon>
    </lineage>
</organism>
<dbReference type="EMBL" id="CADIKF010000029">
    <property type="protein sequence ID" value="CAB3761626.1"/>
    <property type="molecule type" value="Genomic_DNA"/>
</dbReference>
<name>A0A6J5E8E6_9BURK</name>
<dbReference type="SUPFAM" id="SSF51206">
    <property type="entry name" value="cAMP-binding domain-like"/>
    <property type="match status" value="1"/>
</dbReference>
<dbReference type="RefSeq" id="WP_175112356.1">
    <property type="nucleotide sequence ID" value="NZ_CADIKF010000029.1"/>
</dbReference>
<sequence length="182" mass="20055">MTRFLFFAGTVSLVLLVLAAACDSGQSRAAAARASENPAMKPSVTYLHLLRKTPFFTSLNTAQLRWTIEHSREWEAQGGTVIVDCATSKPKDDFWILLDGGWQVETGGHIYPSGHADPGKWFSAAQATNGDCRLIATEHSYVMHITRADMDDMLSRGFPFDAHLNAGRAFYREVFGADAAQR</sequence>
<feature type="signal peptide" evidence="1">
    <location>
        <begin position="1"/>
        <end position="29"/>
    </location>
</feature>
<gene>
    <name evidence="2" type="ORF">LMG29739_03669</name>
</gene>
<evidence type="ECO:0000256" key="1">
    <source>
        <dbReference type="SAM" id="SignalP"/>
    </source>
</evidence>
<evidence type="ECO:0000313" key="2">
    <source>
        <dbReference type="EMBL" id="CAB3761626.1"/>
    </source>
</evidence>
<accession>A0A6J5E8E6</accession>
<dbReference type="AlphaFoldDB" id="A0A6J5E8E6"/>
<reference evidence="2 3" key="1">
    <citation type="submission" date="2020-04" db="EMBL/GenBank/DDBJ databases">
        <authorList>
            <person name="De Canck E."/>
        </authorList>
    </citation>
    <scope>NUCLEOTIDE SEQUENCE [LARGE SCALE GENOMIC DNA]</scope>
    <source>
        <strain evidence="2 3">LMG 29739</strain>
    </source>
</reference>
<dbReference type="Proteomes" id="UP000494329">
    <property type="component" value="Unassembled WGS sequence"/>
</dbReference>
<evidence type="ECO:0000313" key="3">
    <source>
        <dbReference type="Proteomes" id="UP000494329"/>
    </source>
</evidence>
<dbReference type="InterPro" id="IPR014710">
    <property type="entry name" value="RmlC-like_jellyroll"/>
</dbReference>
<feature type="chain" id="PRO_5026848727" description="Cyclic nucleotide-binding domain-containing protein" evidence="1">
    <location>
        <begin position="30"/>
        <end position="182"/>
    </location>
</feature>
<protein>
    <recommendedName>
        <fullName evidence="4">Cyclic nucleotide-binding domain-containing protein</fullName>
    </recommendedName>
</protein>
<proteinExistence type="predicted"/>
<keyword evidence="1" id="KW-0732">Signal</keyword>